<dbReference type="Gene3D" id="1.10.3210.10">
    <property type="entry name" value="Hypothetical protein af1432"/>
    <property type="match status" value="1"/>
</dbReference>
<organism evidence="2 3">
    <name type="scientific">Spiroplasma clarkii</name>
    <dbReference type="NCBI Taxonomy" id="2139"/>
    <lineage>
        <taxon>Bacteria</taxon>
        <taxon>Bacillati</taxon>
        <taxon>Mycoplasmatota</taxon>
        <taxon>Mollicutes</taxon>
        <taxon>Entomoplasmatales</taxon>
        <taxon>Spiroplasmataceae</taxon>
        <taxon>Spiroplasma</taxon>
    </lineage>
</organism>
<dbReference type="InterPro" id="IPR045509">
    <property type="entry name" value="HD_assoc_2"/>
</dbReference>
<gene>
    <name evidence="2" type="ORF">SCLAR_v1c13550</name>
</gene>
<keyword evidence="3" id="KW-1185">Reference proteome</keyword>
<name>A0A2K8KIY3_9MOLU</name>
<dbReference type="Pfam" id="PF01966">
    <property type="entry name" value="HD"/>
    <property type="match status" value="1"/>
</dbReference>
<dbReference type="PANTHER" id="PTHR11373:SF4">
    <property type="entry name" value="DEOXYNUCLEOSIDE TRIPHOSPHATE TRIPHOSPHOHYDROLASE SAMHD1"/>
    <property type="match status" value="1"/>
</dbReference>
<evidence type="ECO:0000313" key="3">
    <source>
        <dbReference type="Proteomes" id="UP000231179"/>
    </source>
</evidence>
<proteinExistence type="predicted"/>
<dbReference type="PANTHER" id="PTHR11373">
    <property type="entry name" value="DEOXYNUCLEOSIDE TRIPHOSPHATE TRIPHOSPHOHYDROLASE"/>
    <property type="match status" value="1"/>
</dbReference>
<dbReference type="EMBL" id="CP024870">
    <property type="protein sequence ID" value="ATX71653.1"/>
    <property type="molecule type" value="Genomic_DNA"/>
</dbReference>
<dbReference type="SMART" id="SM00471">
    <property type="entry name" value="HDc"/>
    <property type="match status" value="1"/>
</dbReference>
<dbReference type="InterPro" id="IPR006674">
    <property type="entry name" value="HD_domain"/>
</dbReference>
<evidence type="ECO:0000313" key="2">
    <source>
        <dbReference type="EMBL" id="ATX71653.1"/>
    </source>
</evidence>
<dbReference type="RefSeq" id="WP_100255178.1">
    <property type="nucleotide sequence ID" value="NZ_CP024870.1"/>
</dbReference>
<accession>A0A2K8KIY3</accession>
<dbReference type="SUPFAM" id="SSF109604">
    <property type="entry name" value="HD-domain/PDEase-like"/>
    <property type="match status" value="1"/>
</dbReference>
<dbReference type="Pfam" id="PF19276">
    <property type="entry name" value="HD_assoc_2"/>
    <property type="match status" value="1"/>
</dbReference>
<sequence length="393" mass="45991">MIDKYIRDNVHGDIHIKHEVVKEIIDSPEFQRLRRITQLGGGQFVFPGANHTRFSHCIGVYHIVGKILANEKVAAHFTDEEKLIVQLSGLLHDIGHGPFSHSFEALSKRNHEEYTVDFILHETNINRILKKHQISPEEVASVIQGKHPNKILNLLISSQIDADRLDYLLRDSRSTGVDYANLDLDWIIRNAEVVDNKLVFKIKTLNAIEHYLLGRYHMFTQIYNHKTSVAFDQTYKAWFQRLKDLYQEKNYQFQNKRMLEVLQDFLNDKPCNLERYLVLDDYTMIDFIKTCTTETDAILQDLATRIINRRFLGVSKYISQKEWESLRNSQNSLKQKYYFDTITKSKFSIYNEAITKKDEKIYILNQGVIKSIGEISDILKIAPKEADTYVFIK</sequence>
<dbReference type="GO" id="GO:0008832">
    <property type="term" value="F:dGTPase activity"/>
    <property type="evidence" value="ECO:0007669"/>
    <property type="project" value="TreeGrafter"/>
</dbReference>
<dbReference type="GO" id="GO:0006203">
    <property type="term" value="P:dGTP catabolic process"/>
    <property type="evidence" value="ECO:0007669"/>
    <property type="project" value="TreeGrafter"/>
</dbReference>
<keyword evidence="2" id="KW-0378">Hydrolase</keyword>
<dbReference type="CDD" id="cd00077">
    <property type="entry name" value="HDc"/>
    <property type="match status" value="1"/>
</dbReference>
<evidence type="ECO:0000259" key="1">
    <source>
        <dbReference type="PROSITE" id="PS51831"/>
    </source>
</evidence>
<protein>
    <submittedName>
        <fullName evidence="2">HD superfamily phosphohydrolase</fullName>
    </submittedName>
</protein>
<feature type="domain" description="HD" evidence="1">
    <location>
        <begin position="53"/>
        <end position="168"/>
    </location>
</feature>
<reference evidence="2 3" key="1">
    <citation type="submission" date="2017-11" db="EMBL/GenBank/DDBJ databases">
        <title>Complete genome sequence of Spiroplasma clarkii CN-5 (DSM 19994).</title>
        <authorList>
            <person name="Tsai Y.-M."/>
            <person name="Chang A."/>
            <person name="Lo W.-S."/>
            <person name="Kuo C.-H."/>
        </authorList>
    </citation>
    <scope>NUCLEOTIDE SEQUENCE [LARGE SCALE GENOMIC DNA]</scope>
    <source>
        <strain evidence="2 3">CN-5</strain>
    </source>
</reference>
<dbReference type="PROSITE" id="PS51831">
    <property type="entry name" value="HD"/>
    <property type="match status" value="1"/>
</dbReference>
<dbReference type="InterPro" id="IPR003607">
    <property type="entry name" value="HD/PDEase_dom"/>
</dbReference>
<dbReference type="AlphaFoldDB" id="A0A2K8KIY3"/>
<dbReference type="Proteomes" id="UP000231179">
    <property type="component" value="Chromosome"/>
</dbReference>
<dbReference type="InterPro" id="IPR050135">
    <property type="entry name" value="dGTPase-like"/>
</dbReference>